<dbReference type="CDD" id="cd24023">
    <property type="entry name" value="ASKHA_NBD_ParM_Alp7A-like"/>
    <property type="match status" value="1"/>
</dbReference>
<dbReference type="InterPro" id="IPR054368">
    <property type="entry name" value="Alp7A-like_C"/>
</dbReference>
<dbReference type="Gene3D" id="3.30.420.40">
    <property type="match status" value="1"/>
</dbReference>
<evidence type="ECO:0000259" key="1">
    <source>
        <dbReference type="Pfam" id="PF22128"/>
    </source>
</evidence>
<sequence length="387" mass="44400">MNISRFNVDFGNSMYMNLIDGYYFEIPTNVVELSEEKAAGYFTSSIDDPEELLERLLISTTIDGKERFFLVGDIAEKEVLGNNHIKKLHNKVESHIPLVTFLAATAYYQAIKGKENNNEVTIEYFQTMLPIWLLKKLNKFSEMQERMAARFSGDHKVKVLTIGMEREININVKESKCRIESEVARWAIKKNFDLEDNKDAEQFKNYDVVLVDLGGGTDDLVLLPAGLKAPKNRDSFEYYTDVPFLSHLEDLRKNKLIEHFDEVRALEKFIYTNINKSKLERRDGNTGDTYDLTEPIKKSLKEYATIKITQSEGAFPAPKDSVYKYVYIGGVAPVIAESIKEVAEERYGRDIAENNHIVHPEARKVNLFGLEILSRAEEAKRKNTQTV</sequence>
<dbReference type="EMBL" id="JACSQT010000022">
    <property type="protein sequence ID" value="MBD7939640.1"/>
    <property type="molecule type" value="Genomic_DNA"/>
</dbReference>
<gene>
    <name evidence="2" type="ORF">H9655_21590</name>
</gene>
<dbReference type="RefSeq" id="WP_191817294.1">
    <property type="nucleotide sequence ID" value="NZ_JACSQT010000022.1"/>
</dbReference>
<dbReference type="Proteomes" id="UP000657931">
    <property type="component" value="Unassembled WGS sequence"/>
</dbReference>
<protein>
    <recommendedName>
        <fullName evidence="1">Alp7A-like C-terminal domain-containing protein</fullName>
    </recommendedName>
</protein>
<dbReference type="Pfam" id="PF22128">
    <property type="entry name" value="Alp7A_like_C"/>
    <property type="match status" value="1"/>
</dbReference>
<name>A0ABR8QVT6_9BACI</name>
<comment type="caution">
    <text evidence="2">The sequence shown here is derived from an EMBL/GenBank/DDBJ whole genome shotgun (WGS) entry which is preliminary data.</text>
</comment>
<evidence type="ECO:0000313" key="2">
    <source>
        <dbReference type="EMBL" id="MBD7939640.1"/>
    </source>
</evidence>
<reference evidence="2 3" key="1">
    <citation type="submission" date="2020-08" db="EMBL/GenBank/DDBJ databases">
        <title>A Genomic Blueprint of the Chicken Gut Microbiome.</title>
        <authorList>
            <person name="Gilroy R."/>
            <person name="Ravi A."/>
            <person name="Getino M."/>
            <person name="Pursley I."/>
            <person name="Horton D.L."/>
            <person name="Alikhan N.-F."/>
            <person name="Baker D."/>
            <person name="Gharbi K."/>
            <person name="Hall N."/>
            <person name="Watson M."/>
            <person name="Adriaenssens E.M."/>
            <person name="Foster-Nyarko E."/>
            <person name="Jarju S."/>
            <person name="Secka A."/>
            <person name="Antonio M."/>
            <person name="Oren A."/>
            <person name="Chaudhuri R."/>
            <person name="La Ragione R.M."/>
            <person name="Hildebrand F."/>
            <person name="Pallen M.J."/>
        </authorList>
    </citation>
    <scope>NUCLEOTIDE SEQUENCE [LARGE SCALE GENOMIC DNA]</scope>
    <source>
        <strain evidence="2 3">Sa5YUA1</strain>
    </source>
</reference>
<feature type="domain" description="Alp7A-like C-terminal" evidence="1">
    <location>
        <begin position="207"/>
        <end position="361"/>
    </location>
</feature>
<evidence type="ECO:0000313" key="3">
    <source>
        <dbReference type="Proteomes" id="UP000657931"/>
    </source>
</evidence>
<accession>A0ABR8QVT6</accession>
<proteinExistence type="predicted"/>
<keyword evidence="3" id="KW-1185">Reference proteome</keyword>
<organism evidence="2 3">
    <name type="scientific">Cytobacillus stercorigallinarum</name>
    <dbReference type="NCBI Taxonomy" id="2762240"/>
    <lineage>
        <taxon>Bacteria</taxon>
        <taxon>Bacillati</taxon>
        <taxon>Bacillota</taxon>
        <taxon>Bacilli</taxon>
        <taxon>Bacillales</taxon>
        <taxon>Bacillaceae</taxon>
        <taxon>Cytobacillus</taxon>
    </lineage>
</organism>